<evidence type="ECO:0000259" key="6">
    <source>
        <dbReference type="PROSITE" id="PS50850"/>
    </source>
</evidence>
<dbReference type="InterPro" id="IPR020846">
    <property type="entry name" value="MFS_dom"/>
</dbReference>
<accession>A0A0F9F8F6</accession>
<name>A0A0F9F8F6_9ZZZZ</name>
<comment type="subcellular location">
    <subcellularLocation>
        <location evidence="1">Membrane</location>
        <topology evidence="1">Multi-pass membrane protein</topology>
    </subcellularLocation>
</comment>
<evidence type="ECO:0000256" key="5">
    <source>
        <dbReference type="SAM" id="Phobius"/>
    </source>
</evidence>
<evidence type="ECO:0000313" key="7">
    <source>
        <dbReference type="EMBL" id="KKL53520.1"/>
    </source>
</evidence>
<dbReference type="GO" id="GO:0016020">
    <property type="term" value="C:membrane"/>
    <property type="evidence" value="ECO:0007669"/>
    <property type="project" value="UniProtKB-SubCell"/>
</dbReference>
<gene>
    <name evidence="7" type="ORF">LCGC14_2274610</name>
</gene>
<dbReference type="PROSITE" id="PS50850">
    <property type="entry name" value="MFS"/>
    <property type="match status" value="1"/>
</dbReference>
<feature type="transmembrane region" description="Helical" evidence="5">
    <location>
        <begin position="173"/>
        <end position="191"/>
    </location>
</feature>
<proteinExistence type="predicted"/>
<evidence type="ECO:0000256" key="3">
    <source>
        <dbReference type="ARBA" id="ARBA00022989"/>
    </source>
</evidence>
<feature type="domain" description="Major facilitator superfamily (MFS) profile" evidence="6">
    <location>
        <begin position="16"/>
        <end position="394"/>
    </location>
</feature>
<reference evidence="7" key="1">
    <citation type="journal article" date="2015" name="Nature">
        <title>Complex archaea that bridge the gap between prokaryotes and eukaryotes.</title>
        <authorList>
            <person name="Spang A."/>
            <person name="Saw J.H."/>
            <person name="Jorgensen S.L."/>
            <person name="Zaremba-Niedzwiedzka K."/>
            <person name="Martijn J."/>
            <person name="Lind A.E."/>
            <person name="van Eijk R."/>
            <person name="Schleper C."/>
            <person name="Guy L."/>
            <person name="Ettema T.J."/>
        </authorList>
    </citation>
    <scope>NUCLEOTIDE SEQUENCE</scope>
</reference>
<feature type="transmembrane region" description="Helical" evidence="5">
    <location>
        <begin position="218"/>
        <end position="240"/>
    </location>
</feature>
<dbReference type="EMBL" id="LAZR01031517">
    <property type="protein sequence ID" value="KKL53520.1"/>
    <property type="molecule type" value="Genomic_DNA"/>
</dbReference>
<dbReference type="Pfam" id="PF00083">
    <property type="entry name" value="Sugar_tr"/>
    <property type="match status" value="1"/>
</dbReference>
<dbReference type="GO" id="GO:0022857">
    <property type="term" value="F:transmembrane transporter activity"/>
    <property type="evidence" value="ECO:0007669"/>
    <property type="project" value="InterPro"/>
</dbReference>
<keyword evidence="2 5" id="KW-0812">Transmembrane</keyword>
<feature type="transmembrane region" description="Helical" evidence="5">
    <location>
        <begin position="252"/>
        <end position="270"/>
    </location>
</feature>
<feature type="transmembrane region" description="Helical" evidence="5">
    <location>
        <begin position="148"/>
        <end position="167"/>
    </location>
</feature>
<keyword evidence="4 5" id="KW-0472">Membrane</keyword>
<feature type="transmembrane region" description="Helical" evidence="5">
    <location>
        <begin position="7"/>
        <end position="27"/>
    </location>
</feature>
<dbReference type="CDD" id="cd17370">
    <property type="entry name" value="MFS_MJ1317_like"/>
    <property type="match status" value="1"/>
</dbReference>
<dbReference type="InterPro" id="IPR011701">
    <property type="entry name" value="MFS"/>
</dbReference>
<evidence type="ECO:0000256" key="4">
    <source>
        <dbReference type="ARBA" id="ARBA00023136"/>
    </source>
</evidence>
<sequence length="397" mass="43609">MDKRRQIRFFQGITRNILVLGLVSLFTDLSSQMVFPLIPLFLTTVLGVGAYVVGITEGAAETTASLLKVISGYWSDKIKKRKPFILFGYSLSSITKPLFAFANFWPSVLFIRVIERIGKGLRTAPRDALVAESCQENVRGKAYGLHRAMDGFGSVLGAIIAFLLLGVLGYRKIFLLAFIPGIIAVFVILFIKEKRAPAKRETKKTPIRLSFKELPVNLRLFILISSIFALGHFGYAFLLLRAKNIGLADNTAILLYVLFYIVYTICIIPAGMLSDKIGRKPVLITGYLVFAVTSIGLIFTSSIYTILIFFIVYGIFYAMIDGVQRALVVDLAPGNLKATALGTFHTAIGLVALPGGYIAGLLWDKIGPGATFTYGFTLAIISIALFMFVKPTSQVRS</sequence>
<evidence type="ECO:0000256" key="2">
    <source>
        <dbReference type="ARBA" id="ARBA00022692"/>
    </source>
</evidence>
<dbReference type="InterPro" id="IPR036259">
    <property type="entry name" value="MFS_trans_sf"/>
</dbReference>
<feature type="transmembrane region" description="Helical" evidence="5">
    <location>
        <begin position="282"/>
        <end position="300"/>
    </location>
</feature>
<dbReference type="PANTHER" id="PTHR23518:SF2">
    <property type="entry name" value="MAJOR FACILITATOR SUPERFAMILY TRANSPORTER"/>
    <property type="match status" value="1"/>
</dbReference>
<dbReference type="AlphaFoldDB" id="A0A0F9F8F6"/>
<dbReference type="InterPro" id="IPR005828">
    <property type="entry name" value="MFS_sugar_transport-like"/>
</dbReference>
<keyword evidence="3 5" id="KW-1133">Transmembrane helix</keyword>
<feature type="transmembrane region" description="Helical" evidence="5">
    <location>
        <begin position="33"/>
        <end position="53"/>
    </location>
</feature>
<protein>
    <recommendedName>
        <fullName evidence="6">Major facilitator superfamily (MFS) profile domain-containing protein</fullName>
    </recommendedName>
</protein>
<feature type="transmembrane region" description="Helical" evidence="5">
    <location>
        <begin position="369"/>
        <end position="389"/>
    </location>
</feature>
<organism evidence="7">
    <name type="scientific">marine sediment metagenome</name>
    <dbReference type="NCBI Taxonomy" id="412755"/>
    <lineage>
        <taxon>unclassified sequences</taxon>
        <taxon>metagenomes</taxon>
        <taxon>ecological metagenomes</taxon>
    </lineage>
</organism>
<dbReference type="SUPFAM" id="SSF103473">
    <property type="entry name" value="MFS general substrate transporter"/>
    <property type="match status" value="1"/>
</dbReference>
<comment type="caution">
    <text evidence="7">The sequence shown here is derived from an EMBL/GenBank/DDBJ whole genome shotgun (WGS) entry which is preliminary data.</text>
</comment>
<dbReference type="PROSITE" id="PS00216">
    <property type="entry name" value="SUGAR_TRANSPORT_1"/>
    <property type="match status" value="1"/>
</dbReference>
<dbReference type="Pfam" id="PF07690">
    <property type="entry name" value="MFS_1"/>
    <property type="match status" value="1"/>
</dbReference>
<evidence type="ECO:0000256" key="1">
    <source>
        <dbReference type="ARBA" id="ARBA00004141"/>
    </source>
</evidence>
<feature type="transmembrane region" description="Helical" evidence="5">
    <location>
        <begin position="340"/>
        <end position="363"/>
    </location>
</feature>
<dbReference type="InterPro" id="IPR005829">
    <property type="entry name" value="Sugar_transporter_CS"/>
</dbReference>
<dbReference type="PANTHER" id="PTHR23518">
    <property type="entry name" value="C-METHYLTRANSFERASE"/>
    <property type="match status" value="1"/>
</dbReference>
<dbReference type="Gene3D" id="1.20.1250.20">
    <property type="entry name" value="MFS general substrate transporter like domains"/>
    <property type="match status" value="2"/>
</dbReference>